<name>A0A5S6QYZ6_TRIMR</name>
<comment type="subcellular location">
    <subcellularLocation>
        <location evidence="1">Secreted</location>
    </subcellularLocation>
</comment>
<evidence type="ECO:0000259" key="5">
    <source>
        <dbReference type="SMART" id="SM00737"/>
    </source>
</evidence>
<sequence>MAAKGAHLLILCFIALWSSVRPTAIKFEDCGSAGEVKEVNVDPCNDPNMCTFYTGSVVHANLTFVPTDDATSLTLRTYAIFGNTTILLPSPDSDACKNSGIQCPLKGGSSATYQKQLTIPSSLPEINALLRIELRDQKQRKVVCIKIMVRVVKQ</sequence>
<keyword evidence="6" id="KW-1185">Reference proteome</keyword>
<dbReference type="FunFam" id="2.60.40.770:FF:000001">
    <property type="entry name" value="NPC intracellular cholesterol transporter 2"/>
    <property type="match status" value="1"/>
</dbReference>
<evidence type="ECO:0000256" key="3">
    <source>
        <dbReference type="ARBA" id="ARBA00022525"/>
    </source>
</evidence>
<feature type="signal peptide" evidence="4">
    <location>
        <begin position="1"/>
        <end position="22"/>
    </location>
</feature>
<dbReference type="GO" id="GO:0005576">
    <property type="term" value="C:extracellular region"/>
    <property type="evidence" value="ECO:0007669"/>
    <property type="project" value="UniProtKB-SubCell"/>
</dbReference>
<dbReference type="AlphaFoldDB" id="A0A5S6QYZ6"/>
<dbReference type="Proteomes" id="UP000046395">
    <property type="component" value="Unassembled WGS sequence"/>
</dbReference>
<dbReference type="STRING" id="70415.A0A5S6QYZ6"/>
<comment type="similarity">
    <text evidence="2">Belongs to the NPC2 family.</text>
</comment>
<dbReference type="SUPFAM" id="SSF81296">
    <property type="entry name" value="E set domains"/>
    <property type="match status" value="1"/>
</dbReference>
<dbReference type="WBParaSite" id="TMUE_3000012122.1">
    <property type="protein sequence ID" value="TMUE_3000012122.1"/>
    <property type="gene ID" value="WBGene00292229"/>
</dbReference>
<dbReference type="InterPro" id="IPR014756">
    <property type="entry name" value="Ig_E-set"/>
</dbReference>
<dbReference type="GO" id="GO:0015918">
    <property type="term" value="P:sterol transport"/>
    <property type="evidence" value="ECO:0007669"/>
    <property type="project" value="InterPro"/>
</dbReference>
<dbReference type="InterPro" id="IPR039670">
    <property type="entry name" value="NPC2-like"/>
</dbReference>
<dbReference type="GO" id="GO:0032934">
    <property type="term" value="F:sterol binding"/>
    <property type="evidence" value="ECO:0007669"/>
    <property type="project" value="InterPro"/>
</dbReference>
<protein>
    <submittedName>
        <fullName evidence="7">ML domain-containing protein</fullName>
    </submittedName>
</protein>
<evidence type="ECO:0000313" key="7">
    <source>
        <dbReference type="WBParaSite" id="TMUE_3000012122.1"/>
    </source>
</evidence>
<evidence type="ECO:0000256" key="4">
    <source>
        <dbReference type="SAM" id="SignalP"/>
    </source>
</evidence>
<organism evidence="6 7">
    <name type="scientific">Trichuris muris</name>
    <name type="common">Mouse whipworm</name>
    <dbReference type="NCBI Taxonomy" id="70415"/>
    <lineage>
        <taxon>Eukaryota</taxon>
        <taxon>Metazoa</taxon>
        <taxon>Ecdysozoa</taxon>
        <taxon>Nematoda</taxon>
        <taxon>Enoplea</taxon>
        <taxon>Dorylaimia</taxon>
        <taxon>Trichinellida</taxon>
        <taxon>Trichuridae</taxon>
        <taxon>Trichuris</taxon>
    </lineage>
</organism>
<dbReference type="PANTHER" id="PTHR11306:SF68">
    <property type="entry name" value="NPC INTRACELLULAR CHOLESTEROL TRANSPORTER 2"/>
    <property type="match status" value="1"/>
</dbReference>
<dbReference type="PANTHER" id="PTHR11306">
    <property type="entry name" value="NIEMANN PICK TYPE C2 PROTEIN NPC2-RELATED"/>
    <property type="match status" value="1"/>
</dbReference>
<proteinExistence type="inferred from homology"/>
<dbReference type="SMART" id="SM00737">
    <property type="entry name" value="ML"/>
    <property type="match status" value="1"/>
</dbReference>
<keyword evidence="4" id="KW-0732">Signal</keyword>
<dbReference type="Pfam" id="PF02221">
    <property type="entry name" value="E1_DerP2_DerF2"/>
    <property type="match status" value="1"/>
</dbReference>
<keyword evidence="3" id="KW-0964">Secreted</keyword>
<dbReference type="InterPro" id="IPR003172">
    <property type="entry name" value="ML_dom"/>
</dbReference>
<feature type="domain" description="MD-2-related lipid-recognition" evidence="5">
    <location>
        <begin position="27"/>
        <end position="149"/>
    </location>
</feature>
<dbReference type="Gene3D" id="2.60.40.770">
    <property type="match status" value="1"/>
</dbReference>
<accession>A0A5S6QYZ6</accession>
<feature type="chain" id="PRO_5024302258" evidence="4">
    <location>
        <begin position="23"/>
        <end position="154"/>
    </location>
</feature>
<evidence type="ECO:0000256" key="2">
    <source>
        <dbReference type="ARBA" id="ARBA00006370"/>
    </source>
</evidence>
<evidence type="ECO:0000256" key="1">
    <source>
        <dbReference type="ARBA" id="ARBA00004613"/>
    </source>
</evidence>
<evidence type="ECO:0000313" key="6">
    <source>
        <dbReference type="Proteomes" id="UP000046395"/>
    </source>
</evidence>
<reference evidence="7" key="1">
    <citation type="submission" date="2019-12" db="UniProtKB">
        <authorList>
            <consortium name="WormBaseParasite"/>
        </authorList>
    </citation>
    <scope>IDENTIFICATION</scope>
</reference>